<protein>
    <recommendedName>
        <fullName evidence="7">Zinc finger PHD-type domain-containing protein</fullName>
    </recommendedName>
</protein>
<dbReference type="PROSITE" id="PS01359">
    <property type="entry name" value="ZF_PHD_1"/>
    <property type="match status" value="1"/>
</dbReference>
<gene>
    <name evidence="5" type="ORF">TRFO_25247</name>
</gene>
<dbReference type="OrthoDB" id="422362at2759"/>
<feature type="region of interest" description="Disordered" evidence="4">
    <location>
        <begin position="38"/>
        <end position="66"/>
    </location>
</feature>
<evidence type="ECO:0000313" key="6">
    <source>
        <dbReference type="Proteomes" id="UP000179807"/>
    </source>
</evidence>
<comment type="caution">
    <text evidence="5">The sequence shown here is derived from an EMBL/GenBank/DDBJ whole genome shotgun (WGS) entry which is preliminary data.</text>
</comment>
<keyword evidence="3" id="KW-0862">Zinc</keyword>
<evidence type="ECO:0000256" key="3">
    <source>
        <dbReference type="ARBA" id="ARBA00022833"/>
    </source>
</evidence>
<dbReference type="GO" id="GO:0008270">
    <property type="term" value="F:zinc ion binding"/>
    <property type="evidence" value="ECO:0007669"/>
    <property type="project" value="UniProtKB-KW"/>
</dbReference>
<evidence type="ECO:0008006" key="7">
    <source>
        <dbReference type="Google" id="ProtNLM"/>
    </source>
</evidence>
<keyword evidence="6" id="KW-1185">Reference proteome</keyword>
<keyword evidence="2" id="KW-0863">Zinc-finger</keyword>
<dbReference type="SUPFAM" id="SSF57903">
    <property type="entry name" value="FYVE/PHD zinc finger"/>
    <property type="match status" value="1"/>
</dbReference>
<evidence type="ECO:0000256" key="1">
    <source>
        <dbReference type="ARBA" id="ARBA00022723"/>
    </source>
</evidence>
<evidence type="ECO:0000256" key="2">
    <source>
        <dbReference type="ARBA" id="ARBA00022771"/>
    </source>
</evidence>
<dbReference type="EMBL" id="MLAK01000719">
    <property type="protein sequence ID" value="OHT06640.1"/>
    <property type="molecule type" value="Genomic_DNA"/>
</dbReference>
<dbReference type="AlphaFoldDB" id="A0A1J4K6W8"/>
<dbReference type="GeneID" id="94838938"/>
<feature type="compositionally biased region" description="Basic and acidic residues" evidence="4">
    <location>
        <begin position="38"/>
        <end position="61"/>
    </location>
</feature>
<proteinExistence type="predicted"/>
<dbReference type="RefSeq" id="XP_068359776.1">
    <property type="nucleotide sequence ID" value="XM_068504234.1"/>
</dbReference>
<evidence type="ECO:0000313" key="5">
    <source>
        <dbReference type="EMBL" id="OHT06640.1"/>
    </source>
</evidence>
<reference evidence="5" key="1">
    <citation type="submission" date="2016-10" db="EMBL/GenBank/DDBJ databases">
        <authorList>
            <person name="Benchimol M."/>
            <person name="Almeida L.G."/>
            <person name="Vasconcelos A.T."/>
            <person name="Perreira-Neves A."/>
            <person name="Rosa I.A."/>
            <person name="Tasca T."/>
            <person name="Bogo M.R."/>
            <person name="de Souza W."/>
        </authorList>
    </citation>
    <scope>NUCLEOTIDE SEQUENCE [LARGE SCALE GENOMIC DNA]</scope>
    <source>
        <strain evidence="5">K</strain>
    </source>
</reference>
<dbReference type="Proteomes" id="UP000179807">
    <property type="component" value="Unassembled WGS sequence"/>
</dbReference>
<evidence type="ECO:0000256" key="4">
    <source>
        <dbReference type="SAM" id="MobiDB-lite"/>
    </source>
</evidence>
<accession>A0A1J4K6W8</accession>
<dbReference type="InterPro" id="IPR019786">
    <property type="entry name" value="Zinc_finger_PHD-type_CS"/>
</dbReference>
<name>A0A1J4K6W8_9EUKA</name>
<dbReference type="InterPro" id="IPR013083">
    <property type="entry name" value="Znf_RING/FYVE/PHD"/>
</dbReference>
<keyword evidence="1" id="KW-0479">Metal-binding</keyword>
<dbReference type="InterPro" id="IPR011011">
    <property type="entry name" value="Znf_FYVE_PHD"/>
</dbReference>
<organism evidence="5 6">
    <name type="scientific">Tritrichomonas foetus</name>
    <dbReference type="NCBI Taxonomy" id="1144522"/>
    <lineage>
        <taxon>Eukaryota</taxon>
        <taxon>Metamonada</taxon>
        <taxon>Parabasalia</taxon>
        <taxon>Tritrichomonadida</taxon>
        <taxon>Tritrichomonadidae</taxon>
        <taxon>Tritrichomonas</taxon>
    </lineage>
</organism>
<dbReference type="VEuPathDB" id="TrichDB:TRFO_25247"/>
<sequence length="188" mass="21975">MKTRNTVQMPEDETQDFKMKSLAFSYLVHQLIEKRQENKNNEISENNLKNKEAENRKDQNKSQKLNKNKMTSEIRCICGVNTPNDEKELIICPTCQYYLHSECLAFTNMTDFICPFCKFQMNGVDEFHQLKNYMATVAAEVQAITKDLEVSKSIESDKTLGDIEKKQKLNQQFTEILSHLNKFDVLFK</sequence>
<dbReference type="Gene3D" id="3.30.40.10">
    <property type="entry name" value="Zinc/RING finger domain, C3HC4 (zinc finger)"/>
    <property type="match status" value="1"/>
</dbReference>